<evidence type="ECO:0000313" key="7">
    <source>
        <dbReference type="Proteomes" id="UP001222027"/>
    </source>
</evidence>
<dbReference type="PROSITE" id="PS50054">
    <property type="entry name" value="TYR_PHOSPHATASE_DUAL"/>
    <property type="match status" value="1"/>
</dbReference>
<dbReference type="GO" id="GO:0009737">
    <property type="term" value="P:response to abscisic acid"/>
    <property type="evidence" value="ECO:0007669"/>
    <property type="project" value="InterPro"/>
</dbReference>
<feature type="domain" description="Tyrosine-protein phosphatase" evidence="4">
    <location>
        <begin position="696"/>
        <end position="841"/>
    </location>
</feature>
<dbReference type="Gene3D" id="1.10.1070.11">
    <property type="entry name" value="Phosphatidylinositol 3-/4-kinase, catalytic domain"/>
    <property type="match status" value="1"/>
</dbReference>
<dbReference type="CDD" id="cd14498">
    <property type="entry name" value="DSP"/>
    <property type="match status" value="1"/>
</dbReference>
<dbReference type="InterPro" id="IPR000340">
    <property type="entry name" value="Dual-sp_phosphatase_cat-dom"/>
</dbReference>
<dbReference type="Pfam" id="PF00782">
    <property type="entry name" value="DSPc"/>
    <property type="match status" value="1"/>
</dbReference>
<dbReference type="GO" id="GO:0004721">
    <property type="term" value="F:phosphoprotein phosphatase activity"/>
    <property type="evidence" value="ECO:0007669"/>
    <property type="project" value="UniProtKB-KW"/>
</dbReference>
<evidence type="ECO:0000313" key="6">
    <source>
        <dbReference type="EMBL" id="KAJ8471946.1"/>
    </source>
</evidence>
<dbReference type="EMBL" id="JAQQAF010000007">
    <property type="protein sequence ID" value="KAJ8471946.1"/>
    <property type="molecule type" value="Genomic_DNA"/>
</dbReference>
<feature type="compositionally biased region" description="Low complexity" evidence="3">
    <location>
        <begin position="578"/>
        <end position="592"/>
    </location>
</feature>
<evidence type="ECO:0000259" key="5">
    <source>
        <dbReference type="PROSITE" id="PS50056"/>
    </source>
</evidence>
<sequence length="925" mass="102393">MAEEEQKEEKPFPPVITLKEIDGERERIISSRVISLLWGDLTGSVEKWVALVRKRSGGFPPSGFPHRHPKGETMPDACPKTNRQRSSEIPDMPELSCNLLNKQRCGQPPEMSLWGRLGNASLLDIESSNFSWDALSSLHHTEHTSSSEQSEDEMNKAVEVTVNSGGVVFFALFSSSADLSSHEAAAVIKIASSRMATQSERLGYELGKWLGVHTPQARVVHNSNPEWHRIKYATEKAREAAVSAGDEVGEITCSELLEALELSRCLFLMNYVHGSPLLESSNAFQNREAAVRAAAALGRVLMLDLILRNEDRLPCRQLGWRGNYANLLIADKVTSGNMDALHEESSAARSYAPQVTRFLQKERSDSANGRTVPLISEPSCQSSDVFDEFSNKLVKKETVNNDSSGDFHVVAIDSGVPRRPPAGKRAKDHERYPKLVELLLNNVGYSSNLLYEISGGRLGHPEPGEATSISDSCSSLDDTDMAAVVHEFRGGFRAALRDLQSFHLFLLTLYQKLDGLLRVFLSIISKSSGESDRDDMGTLDSPSHSAGFGYSTPSPACKQHIANVESSDSTLQKATMTSSSPGSPGSESVSPISHENWNRRYFKGSEEPSHSLRLTMKLRDFHKFAKVDAELNKEIELWNGLLRADVVKFCQEKNFNTGFFEGSDNNIAVDAYELKVRLEHILERIALISDAASTERPSLVTNNLFIGGALAARSMYTLQYLGITHILCLCSNETGQSDSQYPDLFQYKNFSIGDEEDTDISDIFEEASDFIDHVEHSGGKVLVHCFEGKSRSATVVLAYLMLRKGYTLSEAWNTLKKVHRRAQPNDGFAKILLDLDRRIHGKTSMNWQHKRPVMKVCPICGKNAGLSTSSLKLHLQKSHRRISAGSVDSAMKMEIQKATMEALKISRGSSVSLSQKQSQSLSDSF</sequence>
<feature type="compositionally biased region" description="Polar residues" evidence="3">
    <location>
        <begin position="566"/>
        <end position="577"/>
    </location>
</feature>
<dbReference type="InterPro" id="IPR035010">
    <property type="entry name" value="PHS1"/>
</dbReference>
<dbReference type="InterPro" id="IPR000387">
    <property type="entry name" value="Tyr_Pase_dom"/>
</dbReference>
<dbReference type="InterPro" id="IPR011009">
    <property type="entry name" value="Kinase-like_dom_sf"/>
</dbReference>
<evidence type="ECO:0000259" key="4">
    <source>
        <dbReference type="PROSITE" id="PS50054"/>
    </source>
</evidence>
<dbReference type="InterPro" id="IPR036940">
    <property type="entry name" value="PI3/4_kinase_cat_sf"/>
</dbReference>
<dbReference type="InterPro" id="IPR020422">
    <property type="entry name" value="TYR_PHOSPHATASE_DUAL_dom"/>
</dbReference>
<evidence type="ECO:0000256" key="2">
    <source>
        <dbReference type="ARBA" id="ARBA00022912"/>
    </source>
</evidence>
<keyword evidence="2" id="KW-0904">Protein phosphatase</keyword>
<keyword evidence="1" id="KW-0378">Hydrolase</keyword>
<dbReference type="SUPFAM" id="SSF56112">
    <property type="entry name" value="Protein kinase-like (PK-like)"/>
    <property type="match status" value="1"/>
</dbReference>
<accession>A0AAV8P8D0</accession>
<dbReference type="SMART" id="SM00195">
    <property type="entry name" value="DSPc"/>
    <property type="match status" value="1"/>
</dbReference>
<evidence type="ECO:0000256" key="1">
    <source>
        <dbReference type="ARBA" id="ARBA00022801"/>
    </source>
</evidence>
<proteinExistence type="predicted"/>
<dbReference type="FunFam" id="3.90.190.10:FF:000148">
    <property type="entry name" value="Dual specificity protein phosphatase PHS1"/>
    <property type="match status" value="1"/>
</dbReference>
<dbReference type="PANTHER" id="PTHR47100:SF7">
    <property type="entry name" value="OS01G0311500 PROTEIN"/>
    <property type="match status" value="1"/>
</dbReference>
<dbReference type="InterPro" id="IPR029021">
    <property type="entry name" value="Prot-tyrosine_phosphatase-like"/>
</dbReference>
<dbReference type="SUPFAM" id="SSF52799">
    <property type="entry name" value="(Phosphotyrosine protein) phosphatases II"/>
    <property type="match status" value="1"/>
</dbReference>
<feature type="region of interest" description="Disordered" evidence="3">
    <location>
        <begin position="528"/>
        <end position="549"/>
    </location>
</feature>
<feature type="region of interest" description="Disordered" evidence="3">
    <location>
        <begin position="60"/>
        <end position="91"/>
    </location>
</feature>
<protein>
    <recommendedName>
        <fullName evidence="8">Dual specificity protein phosphatase PHS1</fullName>
    </recommendedName>
</protein>
<evidence type="ECO:0000256" key="3">
    <source>
        <dbReference type="SAM" id="MobiDB-lite"/>
    </source>
</evidence>
<evidence type="ECO:0008006" key="8">
    <source>
        <dbReference type="Google" id="ProtNLM"/>
    </source>
</evidence>
<name>A0AAV8P8D0_ENSVE</name>
<dbReference type="PROSITE" id="PS50056">
    <property type="entry name" value="TYR_PHOSPHATASE_2"/>
    <property type="match status" value="1"/>
</dbReference>
<dbReference type="GO" id="GO:0043622">
    <property type="term" value="P:cortical microtubule organization"/>
    <property type="evidence" value="ECO:0007669"/>
    <property type="project" value="InterPro"/>
</dbReference>
<dbReference type="PANTHER" id="PTHR47100">
    <property type="entry name" value="DUAL SPECIFICITY PROTEIN PHOSPHATASE PHS1"/>
    <property type="match status" value="1"/>
</dbReference>
<dbReference type="Gene3D" id="3.90.190.10">
    <property type="entry name" value="Protein tyrosine phosphatase superfamily"/>
    <property type="match status" value="1"/>
</dbReference>
<keyword evidence="7" id="KW-1185">Reference proteome</keyword>
<feature type="domain" description="Tyrosine specific protein phosphatases" evidence="5">
    <location>
        <begin position="761"/>
        <end position="817"/>
    </location>
</feature>
<feature type="region of interest" description="Disordered" evidence="3">
    <location>
        <begin position="566"/>
        <end position="592"/>
    </location>
</feature>
<reference evidence="6 7" key="1">
    <citation type="submission" date="2022-12" db="EMBL/GenBank/DDBJ databases">
        <title>Chromosome-scale assembly of the Ensete ventricosum genome.</title>
        <authorList>
            <person name="Dussert Y."/>
            <person name="Stocks J."/>
            <person name="Wendawek A."/>
            <person name="Woldeyes F."/>
            <person name="Nichols R.A."/>
            <person name="Borrell J.S."/>
        </authorList>
    </citation>
    <scope>NUCLEOTIDE SEQUENCE [LARGE SCALE GENOMIC DNA]</scope>
    <source>
        <strain evidence="7">cv. Maze</strain>
        <tissue evidence="6">Seeds</tissue>
    </source>
</reference>
<comment type="caution">
    <text evidence="6">The sequence shown here is derived from an EMBL/GenBank/DDBJ whole genome shotgun (WGS) entry which is preliminary data.</text>
</comment>
<dbReference type="PROSITE" id="PS00383">
    <property type="entry name" value="TYR_PHOSPHATASE_1"/>
    <property type="match status" value="1"/>
</dbReference>
<dbReference type="Pfam" id="PF09192">
    <property type="entry name" value="Act-Frag_cataly"/>
    <property type="match status" value="1"/>
</dbReference>
<dbReference type="AlphaFoldDB" id="A0AAV8P8D0"/>
<organism evidence="6 7">
    <name type="scientific">Ensete ventricosum</name>
    <name type="common">Abyssinian banana</name>
    <name type="synonym">Musa ensete</name>
    <dbReference type="NCBI Taxonomy" id="4639"/>
    <lineage>
        <taxon>Eukaryota</taxon>
        <taxon>Viridiplantae</taxon>
        <taxon>Streptophyta</taxon>
        <taxon>Embryophyta</taxon>
        <taxon>Tracheophyta</taxon>
        <taxon>Spermatophyta</taxon>
        <taxon>Magnoliopsida</taxon>
        <taxon>Liliopsida</taxon>
        <taxon>Zingiberales</taxon>
        <taxon>Musaceae</taxon>
        <taxon>Ensete</taxon>
    </lineage>
</organism>
<gene>
    <name evidence="6" type="ORF">OPV22_026289</name>
</gene>
<dbReference type="InterPro" id="IPR015275">
    <property type="entry name" value="Actin-fragmin_kin_cat_dom"/>
</dbReference>
<dbReference type="Proteomes" id="UP001222027">
    <property type="component" value="Unassembled WGS sequence"/>
</dbReference>
<dbReference type="InterPro" id="IPR016130">
    <property type="entry name" value="Tyr_Pase_AS"/>
</dbReference>